<feature type="transmembrane region" description="Helical" evidence="1">
    <location>
        <begin position="7"/>
        <end position="29"/>
    </location>
</feature>
<reference evidence="2 3" key="1">
    <citation type="submission" date="2015-02" db="EMBL/GenBank/DDBJ databases">
        <title>Genome Sequence of Jannaschia aquimarina DSM28248, a member of the Roseobacter clade.</title>
        <authorList>
            <person name="Voget S."/>
            <person name="Daniel R."/>
        </authorList>
    </citation>
    <scope>NUCLEOTIDE SEQUENCE [LARGE SCALE GENOMIC DNA]</scope>
    <source>
        <strain evidence="2 3">GSW-M26</strain>
    </source>
</reference>
<sequence>MRTAFGYLAVLWASFFTGTMICIGIAFGGYWRSLPPDAFLAWFAANEGFIARAIQVVAGPAALGLLASLWLARHDRTRRPAWLLAVASMAGVGFVTAVYHLPTNAAFANGAVASAAVPATLAMWLWLHALRIALGVLASGAALHAVEKGQSVSG</sequence>
<dbReference type="OrthoDB" id="7839936at2"/>
<dbReference type="RefSeq" id="WP_043919722.1">
    <property type="nucleotide sequence ID" value="NZ_FZPF01000001.1"/>
</dbReference>
<evidence type="ECO:0000256" key="1">
    <source>
        <dbReference type="SAM" id="Phobius"/>
    </source>
</evidence>
<dbReference type="EMBL" id="JYFE01000051">
    <property type="protein sequence ID" value="KIT15319.1"/>
    <property type="molecule type" value="Genomic_DNA"/>
</dbReference>
<feature type="transmembrane region" description="Helical" evidence="1">
    <location>
        <begin position="81"/>
        <end position="101"/>
    </location>
</feature>
<keyword evidence="1" id="KW-1133">Transmembrane helix</keyword>
<keyword evidence="1" id="KW-0812">Transmembrane</keyword>
<gene>
    <name evidence="2" type="ORF">jaqu_29340</name>
</gene>
<evidence type="ECO:0008006" key="4">
    <source>
        <dbReference type="Google" id="ProtNLM"/>
    </source>
</evidence>
<dbReference type="Proteomes" id="UP000032232">
    <property type="component" value="Unassembled WGS sequence"/>
</dbReference>
<feature type="transmembrane region" description="Helical" evidence="1">
    <location>
        <begin position="107"/>
        <end position="127"/>
    </location>
</feature>
<keyword evidence="1" id="KW-0472">Membrane</keyword>
<name>A0A0D1EC98_9RHOB</name>
<dbReference type="InterPro" id="IPR013901">
    <property type="entry name" value="Anthrone_oxy"/>
</dbReference>
<protein>
    <recommendedName>
        <fullName evidence="4">DUF1772 domain-containing protein</fullName>
    </recommendedName>
</protein>
<dbReference type="Pfam" id="PF08592">
    <property type="entry name" value="Anthrone_oxy"/>
    <property type="match status" value="1"/>
</dbReference>
<dbReference type="STRING" id="935700.jaqu_29340"/>
<accession>A0A0D1EC98</accession>
<dbReference type="PATRIC" id="fig|935700.4.peg.3032"/>
<evidence type="ECO:0000313" key="3">
    <source>
        <dbReference type="Proteomes" id="UP000032232"/>
    </source>
</evidence>
<keyword evidence="3" id="KW-1185">Reference proteome</keyword>
<evidence type="ECO:0000313" key="2">
    <source>
        <dbReference type="EMBL" id="KIT15319.1"/>
    </source>
</evidence>
<feature type="transmembrane region" description="Helical" evidence="1">
    <location>
        <begin position="49"/>
        <end position="72"/>
    </location>
</feature>
<dbReference type="AlphaFoldDB" id="A0A0D1EC98"/>
<comment type="caution">
    <text evidence="2">The sequence shown here is derived from an EMBL/GenBank/DDBJ whole genome shotgun (WGS) entry which is preliminary data.</text>
</comment>
<organism evidence="2 3">
    <name type="scientific">Jannaschia aquimarina</name>
    <dbReference type="NCBI Taxonomy" id="935700"/>
    <lineage>
        <taxon>Bacteria</taxon>
        <taxon>Pseudomonadati</taxon>
        <taxon>Pseudomonadota</taxon>
        <taxon>Alphaproteobacteria</taxon>
        <taxon>Rhodobacterales</taxon>
        <taxon>Roseobacteraceae</taxon>
        <taxon>Jannaschia</taxon>
    </lineage>
</organism>
<proteinExistence type="predicted"/>